<comment type="subunit">
    <text evidence="11">Homodimer. The RNAP catalytic core consists of 2 alpha, 1 beta, 1 beta' and 1 omega subunit. When a sigma factor is associated with the core the holoenzyme is formed, which can initiate transcription.</text>
</comment>
<dbReference type="Gene3D" id="2.170.120.12">
    <property type="entry name" value="DNA-directed RNA polymerase, insert domain"/>
    <property type="match status" value="1"/>
</dbReference>
<keyword evidence="6 11" id="KW-0548">Nucleotidyltransferase</keyword>
<dbReference type="Pfam" id="PF01000">
    <property type="entry name" value="RNA_pol_A_bac"/>
    <property type="match status" value="1"/>
</dbReference>
<evidence type="ECO:0000256" key="10">
    <source>
        <dbReference type="ARBA" id="ARBA00048552"/>
    </source>
</evidence>
<gene>
    <name evidence="11" type="primary">rpoA</name>
    <name evidence="13" type="ORF">A2442_01790</name>
</gene>
<dbReference type="InterPro" id="IPR036603">
    <property type="entry name" value="RBP11-like"/>
</dbReference>
<name>A0A1F5EKN2_9BACT</name>
<protein>
    <recommendedName>
        <fullName evidence="3 11">DNA-directed RNA polymerase subunit alpha</fullName>
        <shortName evidence="11">RNAP subunit alpha</shortName>
        <ecNumber evidence="2 11">2.7.7.6</ecNumber>
    </recommendedName>
    <alternativeName>
        <fullName evidence="9 11">RNA polymerase subunit alpha</fullName>
    </alternativeName>
    <alternativeName>
        <fullName evidence="8 11">Transcriptase subunit alpha</fullName>
    </alternativeName>
</protein>
<dbReference type="GO" id="GO:0003677">
    <property type="term" value="F:DNA binding"/>
    <property type="evidence" value="ECO:0007669"/>
    <property type="project" value="UniProtKB-UniRule"/>
</dbReference>
<dbReference type="SUPFAM" id="SSF55257">
    <property type="entry name" value="RBP11-like subunits of RNA polymerase"/>
    <property type="match status" value="1"/>
</dbReference>
<dbReference type="SMART" id="SM00662">
    <property type="entry name" value="RPOLD"/>
    <property type="match status" value="1"/>
</dbReference>
<evidence type="ECO:0000256" key="2">
    <source>
        <dbReference type="ARBA" id="ARBA00012418"/>
    </source>
</evidence>
<dbReference type="SUPFAM" id="SSF56553">
    <property type="entry name" value="Insert subdomain of RNA polymerase alpha subunit"/>
    <property type="match status" value="1"/>
</dbReference>
<dbReference type="InterPro" id="IPR011260">
    <property type="entry name" value="RNAP_asu_C"/>
</dbReference>
<dbReference type="InterPro" id="IPR036643">
    <property type="entry name" value="RNApol_insert_sf"/>
</dbReference>
<evidence type="ECO:0000256" key="4">
    <source>
        <dbReference type="ARBA" id="ARBA00022478"/>
    </source>
</evidence>
<proteinExistence type="inferred from homology"/>
<dbReference type="Pfam" id="PF01193">
    <property type="entry name" value="RNA_pol_L"/>
    <property type="match status" value="1"/>
</dbReference>
<dbReference type="FunFam" id="2.170.120.12:FF:000001">
    <property type="entry name" value="DNA-directed RNA polymerase subunit alpha"/>
    <property type="match status" value="1"/>
</dbReference>
<evidence type="ECO:0000259" key="12">
    <source>
        <dbReference type="SMART" id="SM00662"/>
    </source>
</evidence>
<dbReference type="InterPro" id="IPR011773">
    <property type="entry name" value="DNA-dir_RpoA"/>
</dbReference>
<dbReference type="InterPro" id="IPR011263">
    <property type="entry name" value="DNA-dir_RNA_pol_RpoA/D/Rpb3"/>
</dbReference>
<accession>A0A1F5EKN2</accession>
<feature type="region of interest" description="Alpha N-terminal domain (alpha-NTD)" evidence="11">
    <location>
        <begin position="1"/>
        <end position="225"/>
    </location>
</feature>
<dbReference type="Pfam" id="PF03118">
    <property type="entry name" value="RNA_pol_A_CTD"/>
    <property type="match status" value="1"/>
</dbReference>
<comment type="domain">
    <text evidence="11">The N-terminal domain is essential for RNAP assembly and basal transcription, whereas the C-terminal domain is involved in interaction with transcriptional regulators and with upstream promoter elements.</text>
</comment>
<keyword evidence="5 11" id="KW-0808">Transferase</keyword>
<dbReference type="NCBIfam" id="NF003519">
    <property type="entry name" value="PRK05182.2-5"/>
    <property type="match status" value="1"/>
</dbReference>
<dbReference type="SUPFAM" id="SSF47789">
    <property type="entry name" value="C-terminal domain of RNA polymerase alpha subunit"/>
    <property type="match status" value="1"/>
</dbReference>
<dbReference type="Gene3D" id="1.10.150.20">
    <property type="entry name" value="5' to 3' exonuclease, C-terminal subdomain"/>
    <property type="match status" value="1"/>
</dbReference>
<feature type="region of interest" description="Alpha C-terminal domain (alpha-CTD)" evidence="11">
    <location>
        <begin position="251"/>
        <end position="319"/>
    </location>
</feature>
<dbReference type="STRING" id="1797582.A2442_01790"/>
<evidence type="ECO:0000256" key="3">
    <source>
        <dbReference type="ARBA" id="ARBA00015972"/>
    </source>
</evidence>
<comment type="similarity">
    <text evidence="1 11">Belongs to the RNA polymerase alpha chain family.</text>
</comment>
<evidence type="ECO:0000313" key="13">
    <source>
        <dbReference type="EMBL" id="OGD67774.1"/>
    </source>
</evidence>
<dbReference type="GO" id="GO:0003899">
    <property type="term" value="F:DNA-directed RNA polymerase activity"/>
    <property type="evidence" value="ECO:0007669"/>
    <property type="project" value="UniProtKB-UniRule"/>
</dbReference>
<reference evidence="13 14" key="1">
    <citation type="journal article" date="2016" name="Nat. Commun.">
        <title>Thousands of microbial genomes shed light on interconnected biogeochemical processes in an aquifer system.</title>
        <authorList>
            <person name="Anantharaman K."/>
            <person name="Brown C.T."/>
            <person name="Hug L.A."/>
            <person name="Sharon I."/>
            <person name="Castelle C.J."/>
            <person name="Probst A.J."/>
            <person name="Thomas B.C."/>
            <person name="Singh A."/>
            <person name="Wilkins M.J."/>
            <person name="Karaoz U."/>
            <person name="Brodie E.L."/>
            <person name="Williams K.H."/>
            <person name="Hubbard S.S."/>
            <person name="Banfield J.F."/>
        </authorList>
    </citation>
    <scope>NUCLEOTIDE SEQUENCE [LARGE SCALE GENOMIC DNA]</scope>
</reference>
<dbReference type="GO" id="GO:0005737">
    <property type="term" value="C:cytoplasm"/>
    <property type="evidence" value="ECO:0007669"/>
    <property type="project" value="UniProtKB-ARBA"/>
</dbReference>
<dbReference type="Gene3D" id="3.30.1360.10">
    <property type="entry name" value="RNA polymerase, RBP11-like subunit"/>
    <property type="match status" value="1"/>
</dbReference>
<evidence type="ECO:0000256" key="7">
    <source>
        <dbReference type="ARBA" id="ARBA00023163"/>
    </source>
</evidence>
<dbReference type="GO" id="GO:0000428">
    <property type="term" value="C:DNA-directed RNA polymerase complex"/>
    <property type="evidence" value="ECO:0007669"/>
    <property type="project" value="UniProtKB-KW"/>
</dbReference>
<keyword evidence="7 11" id="KW-0804">Transcription</keyword>
<feature type="domain" description="DNA-directed RNA polymerase RpoA/D/Rpb3-type" evidence="12">
    <location>
        <begin position="16"/>
        <end position="224"/>
    </location>
</feature>
<comment type="catalytic activity">
    <reaction evidence="10 11">
        <text>RNA(n) + a ribonucleoside 5'-triphosphate = RNA(n+1) + diphosphate</text>
        <dbReference type="Rhea" id="RHEA:21248"/>
        <dbReference type="Rhea" id="RHEA-COMP:14527"/>
        <dbReference type="Rhea" id="RHEA-COMP:17342"/>
        <dbReference type="ChEBI" id="CHEBI:33019"/>
        <dbReference type="ChEBI" id="CHEBI:61557"/>
        <dbReference type="ChEBI" id="CHEBI:140395"/>
        <dbReference type="EC" id="2.7.7.6"/>
    </reaction>
</comment>
<dbReference type="EMBL" id="MFAE01000001">
    <property type="protein sequence ID" value="OGD67774.1"/>
    <property type="molecule type" value="Genomic_DNA"/>
</dbReference>
<evidence type="ECO:0000313" key="14">
    <source>
        <dbReference type="Proteomes" id="UP000179003"/>
    </source>
</evidence>
<evidence type="ECO:0000256" key="8">
    <source>
        <dbReference type="ARBA" id="ARBA00032524"/>
    </source>
</evidence>
<dbReference type="InterPro" id="IPR011262">
    <property type="entry name" value="DNA-dir_RNA_pol_insert"/>
</dbReference>
<comment type="function">
    <text evidence="11">DNA-dependent RNA polymerase catalyzes the transcription of DNA into RNA using the four ribonucleoside triphosphates as substrates.</text>
</comment>
<evidence type="ECO:0000256" key="5">
    <source>
        <dbReference type="ARBA" id="ARBA00022679"/>
    </source>
</evidence>
<evidence type="ECO:0000256" key="9">
    <source>
        <dbReference type="ARBA" id="ARBA00033070"/>
    </source>
</evidence>
<evidence type="ECO:0000256" key="1">
    <source>
        <dbReference type="ARBA" id="ARBA00007123"/>
    </source>
</evidence>
<dbReference type="CDD" id="cd06928">
    <property type="entry name" value="RNAP_alpha_NTD"/>
    <property type="match status" value="1"/>
</dbReference>
<dbReference type="HAMAP" id="MF_00059">
    <property type="entry name" value="RNApol_bact_RpoA"/>
    <property type="match status" value="1"/>
</dbReference>
<dbReference type="EC" id="2.7.7.6" evidence="2 11"/>
<comment type="caution">
    <text evidence="13">The sequence shown here is derived from an EMBL/GenBank/DDBJ whole genome shotgun (WGS) entry which is preliminary data.</text>
</comment>
<dbReference type="NCBIfam" id="TIGR02027">
    <property type="entry name" value="rpoA"/>
    <property type="match status" value="1"/>
</dbReference>
<dbReference type="AlphaFoldDB" id="A0A1F5EKN2"/>
<evidence type="ECO:0000256" key="6">
    <source>
        <dbReference type="ARBA" id="ARBA00022695"/>
    </source>
</evidence>
<dbReference type="GO" id="GO:0046983">
    <property type="term" value="F:protein dimerization activity"/>
    <property type="evidence" value="ECO:0007669"/>
    <property type="project" value="InterPro"/>
</dbReference>
<sequence length="319" mass="35173">MLLPSKPRIVKEEDFKGTYEIDGLYPGYGYTLGNSIRRIILSSLPGAAITSVKIDGVPHEFSTMDGVKDDVINMILNLKKVRVKMLSDEPQELTLKVKGLKTVTAKDIEVPGQVEILNPDQYIATITDKNTTLDMKITVEQGLGYLSKDDSSKGKVEIGSIPLDAFFTPIRRASYEVENMRVGDRTDFNRLRILIETDGTLTANAALENSIEIMIKQLKAVVGFKEEEVEIEEVVGDEDGGDDDSGEKKTIDEEFLKTRIDSLDLSVRTTNALSEANIRTVGGLARKKEKDLTSLEGLGSKGLQEIKRALSNFGITLKS</sequence>
<dbReference type="Proteomes" id="UP000179003">
    <property type="component" value="Unassembled WGS sequence"/>
</dbReference>
<keyword evidence="4 11" id="KW-0240">DNA-directed RNA polymerase</keyword>
<evidence type="ECO:0000256" key="11">
    <source>
        <dbReference type="HAMAP-Rule" id="MF_00059"/>
    </source>
</evidence>
<dbReference type="GO" id="GO:0006351">
    <property type="term" value="P:DNA-templated transcription"/>
    <property type="evidence" value="ECO:0007669"/>
    <property type="project" value="UniProtKB-UniRule"/>
</dbReference>
<organism evidence="13 14">
    <name type="scientific">Candidatus Campbellbacteria bacterium RIFOXYC2_FULL_35_25</name>
    <dbReference type="NCBI Taxonomy" id="1797582"/>
    <lineage>
        <taxon>Bacteria</taxon>
        <taxon>Candidatus Campbelliibacteriota</taxon>
    </lineage>
</organism>